<dbReference type="AlphaFoldDB" id="A0A6C0NYL9"/>
<dbReference type="KEGG" id="prz:GZH47_11120"/>
<accession>A0A6C0NYL9</accession>
<name>A0A6C0NYL9_9BACL</name>
<protein>
    <submittedName>
        <fullName evidence="1">DUF4838 domain-containing protein</fullName>
    </submittedName>
</protein>
<organism evidence="1 2">
    <name type="scientific">Paenibacillus rhizovicinus</name>
    <dbReference type="NCBI Taxonomy" id="2704463"/>
    <lineage>
        <taxon>Bacteria</taxon>
        <taxon>Bacillati</taxon>
        <taxon>Bacillota</taxon>
        <taxon>Bacilli</taxon>
        <taxon>Bacillales</taxon>
        <taxon>Paenibacillaceae</taxon>
        <taxon>Paenibacillus</taxon>
    </lineage>
</organism>
<dbReference type="RefSeq" id="WP_162640148.1">
    <property type="nucleotide sequence ID" value="NZ_CP048286.1"/>
</dbReference>
<dbReference type="InterPro" id="IPR032287">
    <property type="entry name" value="DUF4838"/>
</dbReference>
<sequence>MNTTTKATMEEKRGILILPEEAGLYWADLIARSGLNLVGIHPGWGAGALEELEKMLDFVKTPQFAEFAQRMKELNVAIEFEAHAMSWLVPRALFSEHPDWFRMDESGNRNADFNLCASSPEALLFLETRSEELARALPSPTGRYYFWIDDVTGSACHCGNCRVLSASDQAMIFYNHILRGIRRFDLEAEHCYLAYQDTIQAPDKVKPDPGIFLEYAPIYRDSARPINDPDCPENYKELEHLPGLLRLFGQEGAQILEYWMDNSRFLKWQKPLSPLPFYEEVIRRDAEYYRSLGFNRQTSFGVWLGEDYGQAFGEPPIIAYARAIEG</sequence>
<evidence type="ECO:0000313" key="1">
    <source>
        <dbReference type="EMBL" id="QHW31340.1"/>
    </source>
</evidence>
<reference evidence="1 2" key="1">
    <citation type="submission" date="2020-02" db="EMBL/GenBank/DDBJ databases">
        <title>Paenibacillus sp. nov., isolated from rhizosphere soil of tomato.</title>
        <authorList>
            <person name="Weon H.-Y."/>
            <person name="Lee S.A."/>
        </authorList>
    </citation>
    <scope>NUCLEOTIDE SEQUENCE [LARGE SCALE GENOMIC DNA]</scope>
    <source>
        <strain evidence="1 2">14171R-81</strain>
    </source>
</reference>
<proteinExistence type="predicted"/>
<dbReference type="Pfam" id="PF16126">
    <property type="entry name" value="DUF4838"/>
    <property type="match status" value="1"/>
</dbReference>
<dbReference type="Proteomes" id="UP000479114">
    <property type="component" value="Chromosome"/>
</dbReference>
<dbReference type="PANTHER" id="PTHR47406">
    <property type="entry name" value="COAGULATION FACTOR 5/8 TYPE, C-TERMINAL"/>
    <property type="match status" value="1"/>
</dbReference>
<dbReference type="EMBL" id="CP048286">
    <property type="protein sequence ID" value="QHW31340.1"/>
    <property type="molecule type" value="Genomic_DNA"/>
</dbReference>
<evidence type="ECO:0000313" key="2">
    <source>
        <dbReference type="Proteomes" id="UP000479114"/>
    </source>
</evidence>
<keyword evidence="2" id="KW-1185">Reference proteome</keyword>
<gene>
    <name evidence="1" type="ORF">GZH47_11120</name>
</gene>
<dbReference type="PANTHER" id="PTHR47406:SF2">
    <property type="entry name" value="ALPHA GLUCURONIDASE N-TERMINAL DOMAIN-CONTAINING PROTEIN"/>
    <property type="match status" value="1"/>
</dbReference>